<dbReference type="AlphaFoldDB" id="A0A392PQL1"/>
<dbReference type="PANTHER" id="PTHR32108">
    <property type="entry name" value="DNA-DIRECTED RNA POLYMERASE SUBUNIT ALPHA"/>
    <property type="match status" value="1"/>
</dbReference>
<feature type="non-terminal residue" evidence="2">
    <location>
        <position position="180"/>
    </location>
</feature>
<feature type="compositionally biased region" description="Polar residues" evidence="1">
    <location>
        <begin position="1"/>
        <end position="12"/>
    </location>
</feature>
<feature type="compositionally biased region" description="Polar residues" evidence="1">
    <location>
        <begin position="24"/>
        <end position="34"/>
    </location>
</feature>
<feature type="region of interest" description="Disordered" evidence="1">
    <location>
        <begin position="1"/>
        <end position="38"/>
    </location>
</feature>
<keyword evidence="3" id="KW-1185">Reference proteome</keyword>
<evidence type="ECO:0008006" key="4">
    <source>
        <dbReference type="Google" id="ProtNLM"/>
    </source>
</evidence>
<dbReference type="PANTHER" id="PTHR32108:SF9">
    <property type="entry name" value="REVERSE TRANSCRIPTASE RNASE H-LIKE DOMAIN-CONTAINING PROTEIN"/>
    <property type="match status" value="1"/>
</dbReference>
<feature type="compositionally biased region" description="Low complexity" evidence="1">
    <location>
        <begin position="13"/>
        <end position="23"/>
    </location>
</feature>
<dbReference type="Proteomes" id="UP000265520">
    <property type="component" value="Unassembled WGS sequence"/>
</dbReference>
<dbReference type="EMBL" id="LXQA010092149">
    <property type="protein sequence ID" value="MCI14371.1"/>
    <property type="molecule type" value="Genomic_DNA"/>
</dbReference>
<organism evidence="2 3">
    <name type="scientific">Trifolium medium</name>
    <dbReference type="NCBI Taxonomy" id="97028"/>
    <lineage>
        <taxon>Eukaryota</taxon>
        <taxon>Viridiplantae</taxon>
        <taxon>Streptophyta</taxon>
        <taxon>Embryophyta</taxon>
        <taxon>Tracheophyta</taxon>
        <taxon>Spermatophyta</taxon>
        <taxon>Magnoliopsida</taxon>
        <taxon>eudicotyledons</taxon>
        <taxon>Gunneridae</taxon>
        <taxon>Pentapetalae</taxon>
        <taxon>rosids</taxon>
        <taxon>fabids</taxon>
        <taxon>Fabales</taxon>
        <taxon>Fabaceae</taxon>
        <taxon>Papilionoideae</taxon>
        <taxon>50 kb inversion clade</taxon>
        <taxon>NPAAA clade</taxon>
        <taxon>Hologalegina</taxon>
        <taxon>IRL clade</taxon>
        <taxon>Trifolieae</taxon>
        <taxon>Trifolium</taxon>
    </lineage>
</organism>
<evidence type="ECO:0000313" key="3">
    <source>
        <dbReference type="Proteomes" id="UP000265520"/>
    </source>
</evidence>
<comment type="caution">
    <text evidence="2">The sequence shown here is derived from an EMBL/GenBank/DDBJ whole genome shotgun (WGS) entry which is preliminary data.</text>
</comment>
<feature type="non-terminal residue" evidence="2">
    <location>
        <position position="1"/>
    </location>
</feature>
<sequence length="180" mass="20944">TPVINSTPNSGYQQQPRQQAPQQFNNHNRTQRTPQFDPIPMSYTELLPALIEKNLIQTRAPPPVPTKLPWWYRSDLFCAFHQGAPGHDIDHCLALKSEVQRLTFFQHNHAACAICPRNPRGFQRVRDDIQGMLDRRELVITYKRKENEDSNEEFDSSIDYDVFVIIPEFNIPKPVEVTFN</sequence>
<accession>A0A392PQL1</accession>
<evidence type="ECO:0000256" key="1">
    <source>
        <dbReference type="SAM" id="MobiDB-lite"/>
    </source>
</evidence>
<evidence type="ECO:0000313" key="2">
    <source>
        <dbReference type="EMBL" id="MCI14371.1"/>
    </source>
</evidence>
<reference evidence="2 3" key="1">
    <citation type="journal article" date="2018" name="Front. Plant Sci.">
        <title>Red Clover (Trifolium pratense) and Zigzag Clover (T. medium) - A Picture of Genomic Similarities and Differences.</title>
        <authorList>
            <person name="Dluhosova J."/>
            <person name="Istvanek J."/>
            <person name="Nedelnik J."/>
            <person name="Repkova J."/>
        </authorList>
    </citation>
    <scope>NUCLEOTIDE SEQUENCE [LARGE SCALE GENOMIC DNA]</scope>
    <source>
        <strain evidence="3">cv. 10/8</strain>
        <tissue evidence="2">Leaf</tissue>
    </source>
</reference>
<protein>
    <recommendedName>
        <fullName evidence="4">Gag-pol polyprotein</fullName>
    </recommendedName>
</protein>
<name>A0A392PQL1_9FABA</name>
<proteinExistence type="predicted"/>